<reference evidence="2" key="1">
    <citation type="journal article" date="2022" name="Nat. Commun.">
        <title>Chromosome evolution and the genetic basis of agronomically important traits in greater yam.</title>
        <authorList>
            <person name="Bredeson J.V."/>
            <person name="Lyons J.B."/>
            <person name="Oniyinde I.O."/>
            <person name="Okereke N.R."/>
            <person name="Kolade O."/>
            <person name="Nnabue I."/>
            <person name="Nwadili C.O."/>
            <person name="Hribova E."/>
            <person name="Parker M."/>
            <person name="Nwogha J."/>
            <person name="Shu S."/>
            <person name="Carlson J."/>
            <person name="Kariba R."/>
            <person name="Muthemba S."/>
            <person name="Knop K."/>
            <person name="Barton G.J."/>
            <person name="Sherwood A.V."/>
            <person name="Lopez-Montes A."/>
            <person name="Asiedu R."/>
            <person name="Jamnadass R."/>
            <person name="Muchugi A."/>
            <person name="Goodstein D."/>
            <person name="Egesi C.N."/>
            <person name="Featherston J."/>
            <person name="Asfaw A."/>
            <person name="Simpson G.G."/>
            <person name="Dolezel J."/>
            <person name="Hendre P.S."/>
            <person name="Van Deynze A."/>
            <person name="Kumar P.L."/>
            <person name="Obidiegwu J.E."/>
            <person name="Bhattacharjee R."/>
            <person name="Rokhsar D.S."/>
        </authorList>
    </citation>
    <scope>NUCLEOTIDE SEQUENCE [LARGE SCALE GENOMIC DNA]</scope>
    <source>
        <strain evidence="2">cv. TDa95/00328</strain>
    </source>
</reference>
<keyword evidence="1" id="KW-0548">Nucleotidyltransferase</keyword>
<name>A0ACB7W9J7_DIOAL</name>
<sequence length="564" mass="64809">MKILSWNVRGLGRSSKCHFVKEFILSSHADILCLQESKLQEIHISTWKSIGGSRLNTFDFILAIGSAGGIILAWDSSQVVGTLLHKRSFSITLEFTNQSDNTIWACTGVYGPSSRPLKDDFRNELRTIGNLHSLPWVICGDFNLQFTSNDKNKGDLHAREIVTSQNLLNDLNLVDPPLHGRRFTWSNGQADSTWVRLDRFLYSHNWTQLFPRSIQSALPRIGSNHSPICLDFGNHLFRPRIFHLDKSWYSNPQLENLIQDWWSAPNLFGCGAFILSKKLLLLKRNLRSWAKENITSLNILKLNLLDELNSLDTANECRDLTAVESDRLSLIRSELSNKLKQEEIYWKQRSRITWLKEGDCNTKFFHMMANGRRNKNFIHRIRHNGQWIEGNSEIGKVFSDHFQSVFGTPLSRRFLLDWTHLFNYKARIDLSSLEIPFTTEEIQRAVFDLNADKAPGPDGFPIFFYQKHWNLLREDIFKLCNDFYGGTINYERINWVHLALIAKTSAPTEASDFRPISLINSTCKIISKILSSIRSLVIGELVDDSQSGFIKGRYIADNIIAAQD</sequence>
<accession>A0ACB7W9J7</accession>
<organism evidence="1 2">
    <name type="scientific">Dioscorea alata</name>
    <name type="common">Purple yam</name>
    <dbReference type="NCBI Taxonomy" id="55571"/>
    <lineage>
        <taxon>Eukaryota</taxon>
        <taxon>Viridiplantae</taxon>
        <taxon>Streptophyta</taxon>
        <taxon>Embryophyta</taxon>
        <taxon>Tracheophyta</taxon>
        <taxon>Spermatophyta</taxon>
        <taxon>Magnoliopsida</taxon>
        <taxon>Liliopsida</taxon>
        <taxon>Dioscoreales</taxon>
        <taxon>Dioscoreaceae</taxon>
        <taxon>Dioscorea</taxon>
    </lineage>
</organism>
<proteinExistence type="predicted"/>
<keyword evidence="1" id="KW-0695">RNA-directed DNA polymerase</keyword>
<evidence type="ECO:0000313" key="2">
    <source>
        <dbReference type="Proteomes" id="UP000827976"/>
    </source>
</evidence>
<keyword evidence="2" id="KW-1185">Reference proteome</keyword>
<keyword evidence="1" id="KW-0808">Transferase</keyword>
<dbReference type="EMBL" id="CM037015">
    <property type="protein sequence ID" value="KAH7684024.1"/>
    <property type="molecule type" value="Genomic_DNA"/>
</dbReference>
<evidence type="ECO:0000313" key="1">
    <source>
        <dbReference type="EMBL" id="KAH7684024.1"/>
    </source>
</evidence>
<dbReference type="EC" id="2.7.7.49" evidence="1"/>
<gene>
    <name evidence="1" type="ORF">IHE45_05G220800</name>
</gene>
<dbReference type="Proteomes" id="UP000827976">
    <property type="component" value="Chromosome 5"/>
</dbReference>
<protein>
    <submittedName>
        <fullName evidence="1">RNA-directed DNA polymerase protein</fullName>
        <ecNumber evidence="1">2.7.7.49</ecNumber>
    </submittedName>
</protein>
<comment type="caution">
    <text evidence="1">The sequence shown here is derived from an EMBL/GenBank/DDBJ whole genome shotgun (WGS) entry which is preliminary data.</text>
</comment>